<evidence type="ECO:0000256" key="1">
    <source>
        <dbReference type="SAM" id="MobiDB-lite"/>
    </source>
</evidence>
<comment type="caution">
    <text evidence="2">The sequence shown here is derived from an EMBL/GenBank/DDBJ whole genome shotgun (WGS) entry which is preliminary data.</text>
</comment>
<feature type="region of interest" description="Disordered" evidence="1">
    <location>
        <begin position="50"/>
        <end position="211"/>
    </location>
</feature>
<proteinExistence type="predicted"/>
<evidence type="ECO:0000313" key="3">
    <source>
        <dbReference type="Proteomes" id="UP001151760"/>
    </source>
</evidence>
<reference evidence="2" key="1">
    <citation type="journal article" date="2022" name="Int. J. Mol. Sci.">
        <title>Draft Genome of Tanacetum Coccineum: Genomic Comparison of Closely Related Tanacetum-Family Plants.</title>
        <authorList>
            <person name="Yamashiro T."/>
            <person name="Shiraishi A."/>
            <person name="Nakayama K."/>
            <person name="Satake H."/>
        </authorList>
    </citation>
    <scope>NUCLEOTIDE SEQUENCE</scope>
</reference>
<feature type="compositionally biased region" description="Polar residues" evidence="1">
    <location>
        <begin position="7"/>
        <end position="19"/>
    </location>
</feature>
<feature type="region of interest" description="Disordered" evidence="1">
    <location>
        <begin position="1"/>
        <end position="35"/>
    </location>
</feature>
<dbReference type="Proteomes" id="UP001151760">
    <property type="component" value="Unassembled WGS sequence"/>
</dbReference>
<accession>A0ABQ5GP44</accession>
<reference evidence="2" key="2">
    <citation type="submission" date="2022-01" db="EMBL/GenBank/DDBJ databases">
        <authorList>
            <person name="Yamashiro T."/>
            <person name="Shiraishi A."/>
            <person name="Satake H."/>
            <person name="Nakayama K."/>
        </authorList>
    </citation>
    <scope>NUCLEOTIDE SEQUENCE</scope>
</reference>
<dbReference type="EMBL" id="BQNB010018708">
    <property type="protein sequence ID" value="GJT77416.1"/>
    <property type="molecule type" value="Genomic_DNA"/>
</dbReference>
<protein>
    <submittedName>
        <fullName evidence="2">Uncharacterized protein</fullName>
    </submittedName>
</protein>
<organism evidence="2 3">
    <name type="scientific">Tanacetum coccineum</name>
    <dbReference type="NCBI Taxonomy" id="301880"/>
    <lineage>
        <taxon>Eukaryota</taxon>
        <taxon>Viridiplantae</taxon>
        <taxon>Streptophyta</taxon>
        <taxon>Embryophyta</taxon>
        <taxon>Tracheophyta</taxon>
        <taxon>Spermatophyta</taxon>
        <taxon>Magnoliopsida</taxon>
        <taxon>eudicotyledons</taxon>
        <taxon>Gunneridae</taxon>
        <taxon>Pentapetalae</taxon>
        <taxon>asterids</taxon>
        <taxon>campanulids</taxon>
        <taxon>Asterales</taxon>
        <taxon>Asteraceae</taxon>
        <taxon>Asteroideae</taxon>
        <taxon>Anthemideae</taxon>
        <taxon>Anthemidinae</taxon>
        <taxon>Tanacetum</taxon>
    </lineage>
</organism>
<feature type="compositionally biased region" description="Basic and acidic residues" evidence="1">
    <location>
        <begin position="155"/>
        <end position="170"/>
    </location>
</feature>
<gene>
    <name evidence="2" type="ORF">Tco_1044141</name>
</gene>
<sequence>MSDSEDSTVTYTQVSSPFKDSSDVGSPGVDRPLVMPEDPYSYIAAAYQAPPSPRGAIDEILPAEEQLLPVAASPTADSPGYVLESDPEEEPEADDDEDPEEDPADYPVDRDDEEEEEEPSGDDADDEDEDEDEEEEHPALADSVPLVHRMNARISFRDEPSISLPLREEIPSPPLPASSPASVLPALPLPTSSPPLQLLSSDRRADRPEITLPPRKRLGIDLGPICEVGESSAAGHKADYGFVDTVDAEISRRRAEEVDYRIRDAWVDPRDVAEEVALTTLEGVNTRVTELAAVQEQDTQDIYGVIEDTQGRQTQIYQRVETLVDDSQYHYETARLLDQEALVSREAWGRSMKAANRRSQTVTSEMLQADHMRQAEIATLRTFDRTRQEQLVQTLTLTQSL</sequence>
<name>A0ABQ5GP44_9ASTR</name>
<feature type="compositionally biased region" description="Acidic residues" evidence="1">
    <location>
        <begin position="85"/>
        <end position="136"/>
    </location>
</feature>
<keyword evidence="3" id="KW-1185">Reference proteome</keyword>
<evidence type="ECO:0000313" key="2">
    <source>
        <dbReference type="EMBL" id="GJT77416.1"/>
    </source>
</evidence>